<dbReference type="GO" id="GO:0007059">
    <property type="term" value="P:chromosome segregation"/>
    <property type="evidence" value="ECO:0007669"/>
    <property type="project" value="UniProtKB-UniRule"/>
</dbReference>
<feature type="coiled-coil region" evidence="6">
    <location>
        <begin position="673"/>
        <end position="700"/>
    </location>
</feature>
<evidence type="ECO:0000259" key="7">
    <source>
        <dbReference type="SMART" id="SM00968"/>
    </source>
</evidence>
<evidence type="ECO:0000256" key="6">
    <source>
        <dbReference type="HAMAP-Rule" id="MF_01894"/>
    </source>
</evidence>
<dbReference type="GO" id="GO:0005524">
    <property type="term" value="F:ATP binding"/>
    <property type="evidence" value="ECO:0007669"/>
    <property type="project" value="UniProtKB-UniRule"/>
</dbReference>
<protein>
    <recommendedName>
        <fullName evidence="6">Chromosome partition protein Smc</fullName>
    </recommendedName>
</protein>
<feature type="domain" description="SMC hinge" evidence="7">
    <location>
        <begin position="417"/>
        <end position="537"/>
    </location>
</feature>
<keyword evidence="5 6" id="KW-0238">DNA-binding</keyword>
<feature type="coiled-coil region" evidence="6">
    <location>
        <begin position="257"/>
        <end position="374"/>
    </location>
</feature>
<gene>
    <name evidence="6" type="primary">smc</name>
    <name evidence="8" type="ORF">HER12_00905</name>
</gene>
<keyword evidence="2 6" id="KW-0547">Nucleotide-binding</keyword>
<accession>A0A846TS37</accession>
<evidence type="ECO:0000313" key="9">
    <source>
        <dbReference type="Proteomes" id="UP000584587"/>
    </source>
</evidence>
<dbReference type="InterPro" id="IPR010935">
    <property type="entry name" value="SMC_hinge"/>
</dbReference>
<dbReference type="HAMAP" id="MF_01894">
    <property type="entry name" value="Smc_prok"/>
    <property type="match status" value="1"/>
</dbReference>
<feature type="coiled-coil region" evidence="6">
    <location>
        <begin position="779"/>
        <end position="806"/>
    </location>
</feature>
<dbReference type="GO" id="GO:0003677">
    <property type="term" value="F:DNA binding"/>
    <property type="evidence" value="ECO:0007669"/>
    <property type="project" value="UniProtKB-UniRule"/>
</dbReference>
<dbReference type="GO" id="GO:0007062">
    <property type="term" value="P:sister chromatid cohesion"/>
    <property type="evidence" value="ECO:0007669"/>
    <property type="project" value="InterPro"/>
</dbReference>
<dbReference type="InterPro" id="IPR036277">
    <property type="entry name" value="SMC_hinge_sf"/>
</dbReference>
<dbReference type="Gene3D" id="3.30.70.1620">
    <property type="match status" value="1"/>
</dbReference>
<dbReference type="EMBL" id="JAAVVK010000001">
    <property type="protein sequence ID" value="NKE38315.1"/>
    <property type="molecule type" value="Genomic_DNA"/>
</dbReference>
<dbReference type="GO" id="GO:0030261">
    <property type="term" value="P:chromosome condensation"/>
    <property type="evidence" value="ECO:0007669"/>
    <property type="project" value="InterPro"/>
</dbReference>
<comment type="subcellular location">
    <subcellularLocation>
        <location evidence="6">Cytoplasm</location>
    </subcellularLocation>
</comment>
<dbReference type="Pfam" id="PF06470">
    <property type="entry name" value="SMC_hinge"/>
    <property type="match status" value="1"/>
</dbReference>
<dbReference type="GO" id="GO:0005694">
    <property type="term" value="C:chromosome"/>
    <property type="evidence" value="ECO:0007669"/>
    <property type="project" value="InterPro"/>
</dbReference>
<keyword evidence="3 6" id="KW-0067">ATP-binding</keyword>
<reference evidence="8 9" key="1">
    <citation type="submission" date="2020-04" db="EMBL/GenBank/DDBJ databases">
        <title>Complete genome sequence of Spiroplasma platyhelix ATCC 51748, an insect isolate.</title>
        <authorList>
            <person name="Green E.A."/>
            <person name="Klassen J.L."/>
        </authorList>
    </citation>
    <scope>NUCLEOTIDE SEQUENCE [LARGE SCALE GENOMIC DNA]</scope>
    <source>
        <strain evidence="8 9">PALS-1</strain>
    </source>
</reference>
<dbReference type="Gene3D" id="1.20.1060.20">
    <property type="match status" value="1"/>
</dbReference>
<evidence type="ECO:0000256" key="2">
    <source>
        <dbReference type="ARBA" id="ARBA00022741"/>
    </source>
</evidence>
<feature type="binding site" evidence="6">
    <location>
        <begin position="33"/>
        <end position="40"/>
    </location>
    <ligand>
        <name>ATP</name>
        <dbReference type="ChEBI" id="CHEBI:30616"/>
    </ligand>
</feature>
<dbReference type="PIRSF" id="PIRSF005719">
    <property type="entry name" value="SMC"/>
    <property type="match status" value="1"/>
</dbReference>
<comment type="domain">
    <text evidence="6">Contains large globular domains required for ATP hydrolysis at each terminus and a third globular domain forming a flexible hinge near the middle of the molecule. These domains are separated by coiled-coil structures.</text>
</comment>
<organism evidence="8 9">
    <name type="scientific">Spiroplasma platyhelix PALS-1</name>
    <dbReference type="NCBI Taxonomy" id="1276218"/>
    <lineage>
        <taxon>Bacteria</taxon>
        <taxon>Bacillati</taxon>
        <taxon>Mycoplasmatota</taxon>
        <taxon>Mollicutes</taxon>
        <taxon>Entomoplasmatales</taxon>
        <taxon>Spiroplasmataceae</taxon>
        <taxon>Spiroplasma</taxon>
    </lineage>
</organism>
<evidence type="ECO:0000256" key="1">
    <source>
        <dbReference type="ARBA" id="ARBA00022490"/>
    </source>
</evidence>
<dbReference type="AlphaFoldDB" id="A0A846TS37"/>
<comment type="subunit">
    <text evidence="6">Homodimer.</text>
</comment>
<dbReference type="SMART" id="SM00968">
    <property type="entry name" value="SMC_hinge"/>
    <property type="match status" value="1"/>
</dbReference>
<comment type="function">
    <text evidence="6">Required for chromosome condensation and partitioning.</text>
</comment>
<dbReference type="Gene3D" id="3.40.50.300">
    <property type="entry name" value="P-loop containing nucleotide triphosphate hydrolases"/>
    <property type="match status" value="2"/>
</dbReference>
<proteinExistence type="inferred from homology"/>
<dbReference type="SUPFAM" id="SSF75553">
    <property type="entry name" value="Smc hinge domain"/>
    <property type="match status" value="1"/>
</dbReference>
<dbReference type="CDD" id="cd03278">
    <property type="entry name" value="ABC_SMC_barmotin"/>
    <property type="match status" value="1"/>
</dbReference>
<dbReference type="GO" id="GO:0006260">
    <property type="term" value="P:DNA replication"/>
    <property type="evidence" value="ECO:0007669"/>
    <property type="project" value="UniProtKB-UniRule"/>
</dbReference>
<dbReference type="InterPro" id="IPR024704">
    <property type="entry name" value="SMC"/>
</dbReference>
<sequence>MAFLKRIEAHGFKSFADDLKIEFNTNIVGIVGPNGSGKSNINDAIRWVLGEQSVKSLRGEKVDDIIFNGAQGKAPLNMAQVTLVFDNSTKIFNSPFNEIQITRKVYRNSSENEYYINKSRVRLKDVQNLVMDTGLSKGSLAIISQGNVSKFADSKPEERRQLFEEAAGVAKYKKRKEESLRKLERTNENLTRVSDIVSEISRKIEPLAKQAEKAKNYIQIRDTLKKYEITLLVKDGAIAQEELAILSNNITKNDEIKTSLKLKISNHEQKLKFLKNKSYDLDKNINSLEMNLSNVNTLLNILDQQKKALELKAKETNTKDQSLSEIAKLEQDIQELLNEISHKKTIQTQETDTLKQLDSKLEELNLQKSDLILSQNNLHHTLGKKKASLDFFALNQEKQMQKNLGVQTVLNNRQSLYGVVDVIANLIEVPELYHQSISVVLGRNLNNIVTKTDKDAAKAVKFLKENRAGIATFLPLNTIQVRRASQEDAIVVNSQTGFIAFANNLVKVKDANNQTAVDFLLGRTIVCENLANAQVISKLIAAKYQCITLDGQLIKAGGAIVGGFQNQNNNSNLLKKDYNLEEINAEIKLLDEELINLNVQIDGFQNEINSIQSQIAKAELTANKLNYEIVDLENESQLLSTQYQNLTGKKIILENNEELNDIFAQYKANKHHQETFNLQLQQLRKEKHESLNEMQTLENEVYVFHQEDYTVTNTLNNDRLQQVQLENKVEQIFKRLVETYHLTFDRAKELYSKPLENEEEARSLVLKLRNDLEDLGFVNINAIEEFENENERYLRLKNKHDELAAALKELLQGIDEMDKIMVEQFDETIKQINQVLPETFRILFGGGNCQLRYNQPDNILETGIEVLANPPGKKISNLNLLSGGEKSLVALAVLFAILKVKPLPLTILDEVEAPLDPANLERFARYVRTFSQTTQFIIVTHRPGTMENCDVLYGTTMENQGVTKMVTIKLSDAKNKFVADNSTQSLTASLN</sequence>
<dbReference type="GO" id="GO:0005737">
    <property type="term" value="C:cytoplasm"/>
    <property type="evidence" value="ECO:0007669"/>
    <property type="project" value="UniProtKB-SubCell"/>
</dbReference>
<dbReference type="GO" id="GO:0016887">
    <property type="term" value="F:ATP hydrolysis activity"/>
    <property type="evidence" value="ECO:0007669"/>
    <property type="project" value="InterPro"/>
</dbReference>
<keyword evidence="1 6" id="KW-0963">Cytoplasm</keyword>
<evidence type="ECO:0000256" key="3">
    <source>
        <dbReference type="ARBA" id="ARBA00022840"/>
    </source>
</evidence>
<dbReference type="InterPro" id="IPR003395">
    <property type="entry name" value="RecF/RecN/SMC_N"/>
</dbReference>
<comment type="caution">
    <text evidence="8">The sequence shown here is derived from an EMBL/GenBank/DDBJ whole genome shotgun (WGS) entry which is preliminary data.</text>
</comment>
<evidence type="ECO:0000313" key="8">
    <source>
        <dbReference type="EMBL" id="NKE38315.1"/>
    </source>
</evidence>
<dbReference type="InterPro" id="IPR011890">
    <property type="entry name" value="SMC_prok"/>
</dbReference>
<dbReference type="PANTHER" id="PTHR43977">
    <property type="entry name" value="STRUCTURAL MAINTENANCE OF CHROMOSOMES PROTEIN 3"/>
    <property type="match status" value="1"/>
</dbReference>
<comment type="similarity">
    <text evidence="6">Belongs to the SMC family.</text>
</comment>
<dbReference type="SUPFAM" id="SSF52540">
    <property type="entry name" value="P-loop containing nucleoside triphosphate hydrolases"/>
    <property type="match status" value="1"/>
</dbReference>
<keyword evidence="4 6" id="KW-0175">Coiled coil</keyword>
<dbReference type="RefSeq" id="WP_168104787.1">
    <property type="nucleotide sequence ID" value="NZ_CP051215.1"/>
</dbReference>
<dbReference type="InterPro" id="IPR027417">
    <property type="entry name" value="P-loop_NTPase"/>
</dbReference>
<feature type="coiled-coil region" evidence="6">
    <location>
        <begin position="580"/>
        <end position="649"/>
    </location>
</feature>
<dbReference type="Proteomes" id="UP000584587">
    <property type="component" value="Unassembled WGS sequence"/>
</dbReference>
<evidence type="ECO:0000256" key="5">
    <source>
        <dbReference type="ARBA" id="ARBA00023125"/>
    </source>
</evidence>
<keyword evidence="9" id="KW-1185">Reference proteome</keyword>
<name>A0A846TS37_9MOLU</name>
<dbReference type="Pfam" id="PF02463">
    <property type="entry name" value="SMC_N"/>
    <property type="match status" value="1"/>
</dbReference>
<evidence type="ECO:0000256" key="4">
    <source>
        <dbReference type="ARBA" id="ARBA00023054"/>
    </source>
</evidence>